<sequence length="184" mass="19830">MRIARPARARRRAFEGGARELVRLLVWVEAPLPSPPARRALAAQVAEAASRRAGGHAPAARLGAPALPEARRRLGVILEMLRGVPPGGLAARERIPEPGLYRLRDAALAAAESALAGEVRTRTTARWPGRSRGWAGGSRRARRPAGWWRARKSPLRVPSLRGRRCACQLSDVVAASLAWDEGGV</sequence>
<evidence type="ECO:0000313" key="2">
    <source>
        <dbReference type="Proteomes" id="UP000014803"/>
    </source>
</evidence>
<proteinExistence type="predicted"/>
<name>S4XT71_SORCE</name>
<dbReference type="eggNOG" id="COG2175">
    <property type="taxonomic scope" value="Bacteria"/>
</dbReference>
<evidence type="ECO:0000313" key="1">
    <source>
        <dbReference type="EMBL" id="AGP35085.1"/>
    </source>
</evidence>
<accession>S4XT71</accession>
<dbReference type="EMBL" id="CP003969">
    <property type="protein sequence ID" value="AGP35085.1"/>
    <property type="molecule type" value="Genomic_DNA"/>
</dbReference>
<dbReference type="Proteomes" id="UP000014803">
    <property type="component" value="Chromosome"/>
</dbReference>
<protein>
    <submittedName>
        <fullName evidence="1">Uncharacterized protein</fullName>
    </submittedName>
</protein>
<gene>
    <name evidence="1" type="ORF">SCE1572_11520</name>
</gene>
<reference evidence="1 2" key="1">
    <citation type="journal article" date="2013" name="Sci. Rep.">
        <title>Extraordinary expansion of a Sorangium cellulosum genome from an alkaline milieu.</title>
        <authorList>
            <person name="Han K."/>
            <person name="Li Z.F."/>
            <person name="Peng R."/>
            <person name="Zhu L.P."/>
            <person name="Zhou T."/>
            <person name="Wang L.G."/>
            <person name="Li S.G."/>
            <person name="Zhang X.B."/>
            <person name="Hu W."/>
            <person name="Wu Z.H."/>
            <person name="Qin N."/>
            <person name="Li Y.Z."/>
        </authorList>
    </citation>
    <scope>NUCLEOTIDE SEQUENCE [LARGE SCALE GENOMIC DNA]</scope>
    <source>
        <strain evidence="1 2">So0157-2</strain>
    </source>
</reference>
<organism evidence="1 2">
    <name type="scientific">Sorangium cellulosum So0157-2</name>
    <dbReference type="NCBI Taxonomy" id="1254432"/>
    <lineage>
        <taxon>Bacteria</taxon>
        <taxon>Pseudomonadati</taxon>
        <taxon>Myxococcota</taxon>
        <taxon>Polyangia</taxon>
        <taxon>Polyangiales</taxon>
        <taxon>Polyangiaceae</taxon>
        <taxon>Sorangium</taxon>
    </lineage>
</organism>
<dbReference type="AlphaFoldDB" id="S4XT71"/>
<dbReference type="HOGENOM" id="CLU_1467299_0_0_7"/>
<dbReference type="KEGG" id="scu:SCE1572_11520"/>
<dbReference type="PATRIC" id="fig|1254432.3.peg.2577"/>
<dbReference type="STRING" id="1254432.SCE1572_11520"/>